<dbReference type="GeneID" id="108254062"/>
<dbReference type="AlphaFoldDB" id="A0A1S4ER38"/>
<dbReference type="Proteomes" id="UP000079169">
    <property type="component" value="Unplaced"/>
</dbReference>
<sequence length="102" mass="11910">MYKAEGMGSYKHLEFHDKSIEAIPSTWVVSRTHCYWPKGKSTGVQRMIAKQMKPSEPFFERIQYNTNLGCYDSLEDARRIAKLYSEESDPNSDDDENSGMWY</sequence>
<evidence type="ECO:0000313" key="2">
    <source>
        <dbReference type="Proteomes" id="UP000079169"/>
    </source>
</evidence>
<feature type="region of interest" description="Disordered" evidence="1">
    <location>
        <begin position="83"/>
        <end position="102"/>
    </location>
</feature>
<evidence type="ECO:0000256" key="1">
    <source>
        <dbReference type="SAM" id="MobiDB-lite"/>
    </source>
</evidence>
<reference evidence="3" key="1">
    <citation type="submission" date="2025-08" db="UniProtKB">
        <authorList>
            <consortium name="RefSeq"/>
        </authorList>
    </citation>
    <scope>IDENTIFICATION</scope>
</reference>
<accession>A0A1S4ER38</accession>
<dbReference type="RefSeq" id="XP_017304512.1">
    <property type="nucleotide sequence ID" value="XM_017449023.2"/>
</dbReference>
<keyword evidence="2" id="KW-1185">Reference proteome</keyword>
<name>A0A1S4ER38_DIACI</name>
<protein>
    <submittedName>
        <fullName evidence="3">Uncharacterized protein LOC108254062 isoform X1</fullName>
    </submittedName>
</protein>
<organism evidence="2 3">
    <name type="scientific">Diaphorina citri</name>
    <name type="common">Asian citrus psyllid</name>
    <dbReference type="NCBI Taxonomy" id="121845"/>
    <lineage>
        <taxon>Eukaryota</taxon>
        <taxon>Metazoa</taxon>
        <taxon>Ecdysozoa</taxon>
        <taxon>Arthropoda</taxon>
        <taxon>Hexapoda</taxon>
        <taxon>Insecta</taxon>
        <taxon>Pterygota</taxon>
        <taxon>Neoptera</taxon>
        <taxon>Paraneoptera</taxon>
        <taxon>Hemiptera</taxon>
        <taxon>Sternorrhyncha</taxon>
        <taxon>Psylloidea</taxon>
        <taxon>Psyllidae</taxon>
        <taxon>Diaphorininae</taxon>
        <taxon>Diaphorina</taxon>
    </lineage>
</organism>
<gene>
    <name evidence="3" type="primary">LOC108254062</name>
</gene>
<proteinExistence type="predicted"/>
<feature type="compositionally biased region" description="Acidic residues" evidence="1">
    <location>
        <begin position="86"/>
        <end position="102"/>
    </location>
</feature>
<evidence type="ECO:0000313" key="3">
    <source>
        <dbReference type="RefSeq" id="XP_017304512.1"/>
    </source>
</evidence>